<dbReference type="EMBL" id="BPLR01007930">
    <property type="protein sequence ID" value="GIY20741.1"/>
    <property type="molecule type" value="Genomic_DNA"/>
</dbReference>
<dbReference type="Proteomes" id="UP001054945">
    <property type="component" value="Unassembled WGS sequence"/>
</dbReference>
<accession>A0AAV4RK90</accession>
<evidence type="ECO:0000313" key="1">
    <source>
        <dbReference type="EMBL" id="GIY20741.1"/>
    </source>
</evidence>
<keyword evidence="2" id="KW-1185">Reference proteome</keyword>
<reference evidence="1 2" key="1">
    <citation type="submission" date="2021-06" db="EMBL/GenBank/DDBJ databases">
        <title>Caerostris extrusa draft genome.</title>
        <authorList>
            <person name="Kono N."/>
            <person name="Arakawa K."/>
        </authorList>
    </citation>
    <scope>NUCLEOTIDE SEQUENCE [LARGE SCALE GENOMIC DNA]</scope>
</reference>
<evidence type="ECO:0000313" key="2">
    <source>
        <dbReference type="Proteomes" id="UP001054945"/>
    </source>
</evidence>
<gene>
    <name evidence="1" type="ORF">CEXT_703351</name>
</gene>
<dbReference type="AlphaFoldDB" id="A0AAV4RK90"/>
<comment type="caution">
    <text evidence="1">The sequence shown here is derived from an EMBL/GenBank/DDBJ whole genome shotgun (WGS) entry which is preliminary data.</text>
</comment>
<name>A0AAV4RK90_CAEEX</name>
<proteinExistence type="predicted"/>
<protein>
    <submittedName>
        <fullName evidence="1">Uncharacterized protein</fullName>
    </submittedName>
</protein>
<organism evidence="1 2">
    <name type="scientific">Caerostris extrusa</name>
    <name type="common">Bark spider</name>
    <name type="synonym">Caerostris bankana</name>
    <dbReference type="NCBI Taxonomy" id="172846"/>
    <lineage>
        <taxon>Eukaryota</taxon>
        <taxon>Metazoa</taxon>
        <taxon>Ecdysozoa</taxon>
        <taxon>Arthropoda</taxon>
        <taxon>Chelicerata</taxon>
        <taxon>Arachnida</taxon>
        <taxon>Araneae</taxon>
        <taxon>Araneomorphae</taxon>
        <taxon>Entelegynae</taxon>
        <taxon>Araneoidea</taxon>
        <taxon>Araneidae</taxon>
        <taxon>Caerostris</taxon>
    </lineage>
</organism>
<sequence length="168" mass="19071">MEGVESFSVTVNSRTGKTYSDLDLWRGNTDGILNPFEAENASSRIIYRRELWKGCEPNGELIVHQNSLPFGSQLFQHFSSINNTRECVFPPSNGYKIPSLFPALNPVNGRETKIKKKHSFRHFPSNKEESQQMEGVESFSVTVNSRTRQTYFTPGFMAGEQNGDFKPI</sequence>